<dbReference type="AlphaFoldDB" id="A0A3P6R680"/>
<keyword evidence="2" id="KW-1185">Reference proteome</keyword>
<evidence type="ECO:0000313" key="2">
    <source>
        <dbReference type="Proteomes" id="UP000271889"/>
    </source>
</evidence>
<dbReference type="Proteomes" id="UP000271889">
    <property type="component" value="Unassembled WGS sequence"/>
</dbReference>
<dbReference type="EMBL" id="UYRV01000011">
    <property type="protein sequence ID" value="VDK40364.1"/>
    <property type="molecule type" value="Genomic_DNA"/>
</dbReference>
<organism evidence="1 2">
    <name type="scientific">Cylicostephanus goldi</name>
    <name type="common">Nematode worm</name>
    <dbReference type="NCBI Taxonomy" id="71465"/>
    <lineage>
        <taxon>Eukaryota</taxon>
        <taxon>Metazoa</taxon>
        <taxon>Ecdysozoa</taxon>
        <taxon>Nematoda</taxon>
        <taxon>Chromadorea</taxon>
        <taxon>Rhabditida</taxon>
        <taxon>Rhabditina</taxon>
        <taxon>Rhabditomorpha</taxon>
        <taxon>Strongyloidea</taxon>
        <taxon>Strongylidae</taxon>
        <taxon>Cylicostephanus</taxon>
    </lineage>
</organism>
<protein>
    <submittedName>
        <fullName evidence="1">Uncharacterized protein</fullName>
    </submittedName>
</protein>
<name>A0A3P6R680_CYLGO</name>
<gene>
    <name evidence="1" type="ORF">CGOC_LOCUS21</name>
</gene>
<proteinExistence type="predicted"/>
<reference evidence="1 2" key="1">
    <citation type="submission" date="2018-11" db="EMBL/GenBank/DDBJ databases">
        <authorList>
            <consortium name="Pathogen Informatics"/>
        </authorList>
    </citation>
    <scope>NUCLEOTIDE SEQUENCE [LARGE SCALE GENOMIC DNA]</scope>
</reference>
<accession>A0A3P6R680</accession>
<sequence length="85" mass="10334">MIDYAISELERNTEMEAAEAVRQMKEELRATKHALWMARALRANAVCEYYSILAHFNNLFSEEERLWLKWSWVYRKCREKAEEFK</sequence>
<evidence type="ECO:0000313" key="1">
    <source>
        <dbReference type="EMBL" id="VDK40364.1"/>
    </source>
</evidence>